<dbReference type="Pfam" id="PF13602">
    <property type="entry name" value="ADH_zinc_N_2"/>
    <property type="match status" value="1"/>
</dbReference>
<dbReference type="Gene3D" id="3.90.180.10">
    <property type="entry name" value="Medium-chain alcohol dehydrogenases, catalytic domain"/>
    <property type="match status" value="1"/>
</dbReference>
<evidence type="ECO:0000259" key="6">
    <source>
        <dbReference type="PROSITE" id="PS50075"/>
    </source>
</evidence>
<dbReference type="PROSITE" id="PS00012">
    <property type="entry name" value="PHOSPHOPANTETHEINE"/>
    <property type="match status" value="1"/>
</dbReference>
<evidence type="ECO:0000256" key="2">
    <source>
        <dbReference type="ARBA" id="ARBA00022553"/>
    </source>
</evidence>
<protein>
    <submittedName>
        <fullName evidence="8">SDR family NAD(P)-dependent oxidoreductase</fullName>
    </submittedName>
</protein>
<dbReference type="InterPro" id="IPR049900">
    <property type="entry name" value="PKS_mFAS_DH"/>
</dbReference>
<dbReference type="Pfam" id="PF00550">
    <property type="entry name" value="PP-binding"/>
    <property type="match status" value="1"/>
</dbReference>
<keyword evidence="2" id="KW-0597">Phosphoprotein</keyword>
<dbReference type="Pfam" id="PF08240">
    <property type="entry name" value="ADH_N"/>
    <property type="match status" value="1"/>
</dbReference>
<dbReference type="InterPro" id="IPR036736">
    <property type="entry name" value="ACP-like_sf"/>
</dbReference>
<evidence type="ECO:0000256" key="4">
    <source>
        <dbReference type="ARBA" id="ARBA00023239"/>
    </source>
</evidence>
<dbReference type="SMART" id="SM00822">
    <property type="entry name" value="PKS_KR"/>
    <property type="match status" value="1"/>
</dbReference>
<dbReference type="Pfam" id="PF14765">
    <property type="entry name" value="PS-DH"/>
    <property type="match status" value="1"/>
</dbReference>
<evidence type="ECO:0000256" key="3">
    <source>
        <dbReference type="ARBA" id="ARBA00022679"/>
    </source>
</evidence>
<keyword evidence="3" id="KW-0808">Transferase</keyword>
<feature type="region of interest" description="N-terminal hotdog fold" evidence="5">
    <location>
        <begin position="1"/>
        <end position="74"/>
    </location>
</feature>
<dbReference type="PANTHER" id="PTHR43775">
    <property type="entry name" value="FATTY ACID SYNTHASE"/>
    <property type="match status" value="1"/>
</dbReference>
<dbReference type="RefSeq" id="WP_378167369.1">
    <property type="nucleotide sequence ID" value="NZ_JBHSBU010000001.1"/>
</dbReference>
<dbReference type="EMBL" id="JBHSBU010000001">
    <property type="protein sequence ID" value="MFC4161433.1"/>
    <property type="molecule type" value="Genomic_DNA"/>
</dbReference>
<dbReference type="Gene3D" id="3.40.50.1820">
    <property type="entry name" value="alpha/beta hydrolase"/>
    <property type="match status" value="1"/>
</dbReference>
<evidence type="ECO:0000256" key="1">
    <source>
        <dbReference type="ARBA" id="ARBA00022450"/>
    </source>
</evidence>
<organism evidence="8 9">
    <name type="scientific">Chitinimonas lacunae</name>
    <dbReference type="NCBI Taxonomy" id="1963018"/>
    <lineage>
        <taxon>Bacteria</taxon>
        <taxon>Pseudomonadati</taxon>
        <taxon>Pseudomonadota</taxon>
        <taxon>Betaproteobacteria</taxon>
        <taxon>Neisseriales</taxon>
        <taxon>Chitinibacteraceae</taxon>
        <taxon>Chitinimonas</taxon>
    </lineage>
</organism>
<dbReference type="InterPro" id="IPR009081">
    <property type="entry name" value="PP-bd_ACP"/>
</dbReference>
<feature type="region of interest" description="C-terminal hotdog fold" evidence="5">
    <location>
        <begin position="92"/>
        <end position="238"/>
    </location>
</feature>
<keyword evidence="4" id="KW-0456">Lyase</keyword>
<evidence type="ECO:0000313" key="9">
    <source>
        <dbReference type="Proteomes" id="UP001595791"/>
    </source>
</evidence>
<evidence type="ECO:0000313" key="8">
    <source>
        <dbReference type="EMBL" id="MFC4161433.1"/>
    </source>
</evidence>
<feature type="domain" description="Carrier" evidence="6">
    <location>
        <begin position="1066"/>
        <end position="1140"/>
    </location>
</feature>
<dbReference type="InterPro" id="IPR055123">
    <property type="entry name" value="SpnB-like_Rossmann"/>
</dbReference>
<dbReference type="InterPro" id="IPR036291">
    <property type="entry name" value="NAD(P)-bd_dom_sf"/>
</dbReference>
<dbReference type="Gene3D" id="3.40.50.720">
    <property type="entry name" value="NAD(P)-binding Rossmann-like Domain"/>
    <property type="match status" value="3"/>
</dbReference>
<dbReference type="SUPFAM" id="SSF51735">
    <property type="entry name" value="NAD(P)-binding Rossmann-fold domains"/>
    <property type="match status" value="3"/>
</dbReference>
<dbReference type="InterPro" id="IPR050091">
    <property type="entry name" value="PKS_NRPS_Biosynth_Enz"/>
</dbReference>
<dbReference type="InterPro" id="IPR020843">
    <property type="entry name" value="ER"/>
</dbReference>
<dbReference type="Gene3D" id="1.10.1200.10">
    <property type="entry name" value="ACP-like"/>
    <property type="match status" value="1"/>
</dbReference>
<dbReference type="InterPro" id="IPR049551">
    <property type="entry name" value="PKS_DH_C"/>
</dbReference>
<dbReference type="Pfam" id="PF22953">
    <property type="entry name" value="SpnB_Rossmann"/>
    <property type="match status" value="1"/>
</dbReference>
<dbReference type="InterPro" id="IPR001031">
    <property type="entry name" value="Thioesterase"/>
</dbReference>
<comment type="caution">
    <text evidence="8">The sequence shown here is derived from an EMBL/GenBank/DDBJ whole genome shotgun (WGS) entry which is preliminary data.</text>
</comment>
<dbReference type="PROSITE" id="PS50075">
    <property type="entry name" value="CARRIER"/>
    <property type="match status" value="1"/>
</dbReference>
<dbReference type="InterPro" id="IPR013968">
    <property type="entry name" value="PKS_KR"/>
</dbReference>
<dbReference type="SMART" id="SM00823">
    <property type="entry name" value="PKS_PP"/>
    <property type="match status" value="1"/>
</dbReference>
<dbReference type="InterPro" id="IPR020806">
    <property type="entry name" value="PKS_PP-bd"/>
</dbReference>
<proteinExistence type="predicted"/>
<dbReference type="Pfam" id="PF08659">
    <property type="entry name" value="KR"/>
    <property type="match status" value="1"/>
</dbReference>
<evidence type="ECO:0000259" key="7">
    <source>
        <dbReference type="PROSITE" id="PS52019"/>
    </source>
</evidence>
<dbReference type="InterPro" id="IPR011032">
    <property type="entry name" value="GroES-like_sf"/>
</dbReference>
<reference evidence="9" key="1">
    <citation type="journal article" date="2019" name="Int. J. Syst. Evol. Microbiol.">
        <title>The Global Catalogue of Microorganisms (GCM) 10K type strain sequencing project: providing services to taxonomists for standard genome sequencing and annotation.</title>
        <authorList>
            <consortium name="The Broad Institute Genomics Platform"/>
            <consortium name="The Broad Institute Genome Sequencing Center for Infectious Disease"/>
            <person name="Wu L."/>
            <person name="Ma J."/>
        </authorList>
    </citation>
    <scope>NUCLEOTIDE SEQUENCE [LARGE SCALE GENOMIC DNA]</scope>
    <source>
        <strain evidence="9">LMG 29894</strain>
    </source>
</reference>
<dbReference type="SMART" id="SM01294">
    <property type="entry name" value="PKS_PP_betabranch"/>
    <property type="match status" value="1"/>
</dbReference>
<dbReference type="SUPFAM" id="SSF53474">
    <property type="entry name" value="alpha/beta-Hydrolases"/>
    <property type="match status" value="1"/>
</dbReference>
<dbReference type="Pfam" id="PF00975">
    <property type="entry name" value="Thioesterase"/>
    <property type="match status" value="1"/>
</dbReference>
<dbReference type="InterPro" id="IPR057326">
    <property type="entry name" value="KR_dom"/>
</dbReference>
<dbReference type="CDD" id="cd05195">
    <property type="entry name" value="enoyl_red"/>
    <property type="match status" value="1"/>
</dbReference>
<dbReference type="Proteomes" id="UP001595791">
    <property type="component" value="Unassembled WGS sequence"/>
</dbReference>
<gene>
    <name evidence="8" type="ORF">ACFOW7_19020</name>
</gene>
<dbReference type="PANTHER" id="PTHR43775:SF37">
    <property type="entry name" value="SI:DKEY-61P9.11"/>
    <property type="match status" value="1"/>
</dbReference>
<dbReference type="InterPro" id="IPR006162">
    <property type="entry name" value="Ppantetheine_attach_site"/>
</dbReference>
<dbReference type="SMART" id="SM00829">
    <property type="entry name" value="PKS_ER"/>
    <property type="match status" value="1"/>
</dbReference>
<dbReference type="Gene3D" id="3.10.129.110">
    <property type="entry name" value="Polyketide synthase dehydratase"/>
    <property type="match status" value="1"/>
</dbReference>
<evidence type="ECO:0000256" key="5">
    <source>
        <dbReference type="PROSITE-ProRule" id="PRU01363"/>
    </source>
</evidence>
<dbReference type="InterPro" id="IPR042104">
    <property type="entry name" value="PKS_dehydratase_sf"/>
</dbReference>
<dbReference type="PROSITE" id="PS52019">
    <property type="entry name" value="PKS_MFAS_DH"/>
    <property type="match status" value="1"/>
</dbReference>
<feature type="domain" description="PKS/mFAS DH" evidence="7">
    <location>
        <begin position="1"/>
        <end position="238"/>
    </location>
</feature>
<dbReference type="InterPro" id="IPR029058">
    <property type="entry name" value="AB_hydrolase_fold"/>
</dbReference>
<name>A0ABV8MT36_9NEIS</name>
<accession>A0ABV8MT36</accession>
<comment type="caution">
    <text evidence="5">Lacks conserved residue(s) required for the propagation of feature annotation.</text>
</comment>
<sequence length="1402" mass="151980">MNALIPLTPLLDSWDRDCPALGQRRYPDGRLDYLVRWHDGNSERIAVLDLAADTDPASARRHAEDYVAAIGSHGLHRAGPDPAYLAARARCTRPLPISAFYRQVRQLDIDFGPSFRAVTELWKGRHEAIGRIELDAALPQDQDAYLLHPVFLDACLQIFGATLYDDPYRRTFLPVGMERFRFDRPGSRVAWSHVRLRRAVEAGDTATVADVRFFDEAWQAIGGIDGFSLLLGDADTFSEADYPAIRQALYTVRWEPAAPTERPASPLQPVWLILANPSDASALAAELERDGQRAEVRVGESEATLTATIASLQAQHGEAFAGVIDWYHGEASDPALLRPALAPTLAAAQALLALPGQPPKRYYLVGHQAMAVEADDRVDPVASARWGLGRTMAREQSGLRTVCVDLDHHDSAAARLMRELASNDGEEQVAWRGQRRLVARLASAASGAVGPGQGAYRLAISAYGSFDQLHYRPLERRAPDEHEVEIAVRATGLNFKDVLHALGMLAVEGQQSGAANVEEMLFGGDCAGEVLRVGRAVTDLRPGDRVLACMAFGCLGSHVNVERRFVAALPEGIDECAAATLPTAFLTAYYALVVCAGLRAGERVLIHAGAGAVGMAAIQLAQRHGAEVYATASPPKQALLRELGVVEVMNSRDLDFARHWAPERGGGFDVILNSLGGDFIRASHDLLKPAGRFIEIGKLGILSEAEALERQPGSRYIAFDLMDLAREQPELIAEMLHTVLRQIEQGHLRPLPQTRFPAERCAEAFRCMAQARHIGKIVIEHAVPSDALHCDPTRLYLVSGGLGALGLMLARWLVRRGARRLVLLGRSAPDAAAAETLATLRDTGASIDCRQFDVGDAAQVETLFDELDGEALDGIFHAAGTLDDATLPQQDWPHFERTLHGKALGAWHLHQASRRFSPRWFVCFSSIAGLFGGPGQANYAAASAFLDGLAHHRRSQGLPALSIDWGPWAGAGMAARLDTAQRGRLDGGGVTAIEQLEGLHALECLLRTDPPQAAVFPADWPRLLQRFGATPFYREVAARHVSAAQVDEDEDFSRQLGTATPSERPARLTQALRRLLGSVLRADPATLDPEAPLRELGVDSLMGVELRSKLERLLGRAVPIALLLQGPSITVLGSAVLELLGLAAPMPETDPAAKSTPASSWLLRRPRSEAPALRLFCFAPLGSGAGLFQRWQEALPAAVEVVAVQLPGREERFAEPALTDFAAAVEGACAALAPLLDRPWACYGHSMGTLLAYEVACTLRERHGQEPHGLFVGGLWAPGEHDARRAAGTYERLDLDRLVLPEQLDTNIDYLDNLRRVARADAALLRGYQWRPRPTLACPVVGFYGEDDPIASQADLAGWTTISSAGCRVEAIGGGHMFMVERREALLARLSHHLSAALAPAT</sequence>
<keyword evidence="1" id="KW-0596">Phosphopantetheine</keyword>
<dbReference type="InterPro" id="IPR013154">
    <property type="entry name" value="ADH-like_N"/>
</dbReference>
<dbReference type="SUPFAM" id="SSF50129">
    <property type="entry name" value="GroES-like"/>
    <property type="match status" value="1"/>
</dbReference>
<keyword evidence="9" id="KW-1185">Reference proteome</keyword>
<dbReference type="SUPFAM" id="SSF47336">
    <property type="entry name" value="ACP-like"/>
    <property type="match status" value="1"/>
</dbReference>